<gene>
    <name evidence="1" type="ORF">CCAX7_41220</name>
</gene>
<dbReference type="Pfam" id="PF12138">
    <property type="entry name" value="Spherulin4"/>
    <property type="match status" value="1"/>
</dbReference>
<dbReference type="KEGG" id="ccot:CCAX7_41220"/>
<proteinExistence type="predicted"/>
<dbReference type="InterPro" id="IPR021986">
    <property type="entry name" value="Spherulin4"/>
</dbReference>
<organism evidence="1 2">
    <name type="scientific">Capsulimonas corticalis</name>
    <dbReference type="NCBI Taxonomy" id="2219043"/>
    <lineage>
        <taxon>Bacteria</taxon>
        <taxon>Bacillati</taxon>
        <taxon>Armatimonadota</taxon>
        <taxon>Armatimonadia</taxon>
        <taxon>Capsulimonadales</taxon>
        <taxon>Capsulimonadaceae</taxon>
        <taxon>Capsulimonas</taxon>
    </lineage>
</organism>
<evidence type="ECO:0000313" key="1">
    <source>
        <dbReference type="EMBL" id="BDI32071.1"/>
    </source>
</evidence>
<evidence type="ECO:0000313" key="2">
    <source>
        <dbReference type="Proteomes" id="UP000287394"/>
    </source>
</evidence>
<dbReference type="Proteomes" id="UP000287394">
    <property type="component" value="Chromosome"/>
</dbReference>
<dbReference type="PANTHER" id="PTHR35040:SF9">
    <property type="entry name" value="4-LIKE CELL SURFACE PROTEIN, PUTATIVE (AFU_ORTHOLOGUE AFUA_4G14080)-RELATED"/>
    <property type="match status" value="1"/>
</dbReference>
<protein>
    <recommendedName>
        <fullName evidence="3">Spherulation-specific family 4</fullName>
    </recommendedName>
</protein>
<dbReference type="AlphaFoldDB" id="A0A9N7L5I4"/>
<evidence type="ECO:0008006" key="3">
    <source>
        <dbReference type="Google" id="ProtNLM"/>
    </source>
</evidence>
<sequence length="244" mass="26627">MTAALAGAMLAPACHAQSQRMAIPSYFYPGPLWTQAEKAAPTVGLTIINPNSGPGASLNAQYVEQVREAKAKGVQVIGYVHTSYGKRAKSEVLDEVGKFFQWYHVDGIFFDETSNLAPDIPYYRSLYKDVKAANAKAIVVLNPGAPTLEGYLAAGDVIATFESDVNAYVNKYVGADWTAKYPARRFWHIVYDVKPGAQLAQVIALSRKRGAGWVFLTSEILPNPYGKLPSDAVWSQEIAALPKR</sequence>
<reference evidence="1 2" key="1">
    <citation type="journal article" date="2019" name="Int. J. Syst. Evol. Microbiol.">
        <title>Capsulimonas corticalis gen. nov., sp. nov., an aerobic capsulated bacterium, of a novel bacterial order, Capsulimonadales ord. nov., of the class Armatimonadia of the phylum Armatimonadetes.</title>
        <authorList>
            <person name="Li J."/>
            <person name="Kudo C."/>
            <person name="Tonouchi A."/>
        </authorList>
    </citation>
    <scope>NUCLEOTIDE SEQUENCE [LARGE SCALE GENOMIC DNA]</scope>
    <source>
        <strain evidence="1 2">AX-7</strain>
    </source>
</reference>
<dbReference type="EMBL" id="AP025739">
    <property type="protein sequence ID" value="BDI32071.1"/>
    <property type="molecule type" value="Genomic_DNA"/>
</dbReference>
<keyword evidence="2" id="KW-1185">Reference proteome</keyword>
<dbReference type="PANTHER" id="PTHR35040">
    <property type="match status" value="1"/>
</dbReference>
<name>A0A9N7L5I4_9BACT</name>
<accession>A0A9N7L5I4</accession>